<dbReference type="GO" id="GO:0008948">
    <property type="term" value="F:oxaloacetate decarboxylase activity"/>
    <property type="evidence" value="ECO:0007669"/>
    <property type="project" value="UniProtKB-EC"/>
</dbReference>
<evidence type="ECO:0000256" key="10">
    <source>
        <dbReference type="RuleBase" id="RU004338"/>
    </source>
</evidence>
<comment type="similarity">
    <text evidence="3 10">Belongs to the class II aldolase/RraA-like family.</text>
</comment>
<feature type="binding site" evidence="9">
    <location>
        <begin position="84"/>
        <end position="87"/>
    </location>
    <ligand>
        <name>substrate</name>
    </ligand>
</feature>
<protein>
    <recommendedName>
        <fullName evidence="10">4-hydroxy-4-methyl-2-oxoglutarate aldolase</fullName>
        <shortName evidence="10">HMG aldolase</shortName>
        <ecNumber evidence="10">4.1.1.112</ecNumber>
        <ecNumber evidence="10">4.1.3.17</ecNumber>
    </recommendedName>
    <alternativeName>
        <fullName evidence="10">Oxaloacetate decarboxylase</fullName>
    </alternativeName>
</protein>
<dbReference type="InterPro" id="IPR005493">
    <property type="entry name" value="RraA/RraA-like"/>
</dbReference>
<evidence type="ECO:0000256" key="4">
    <source>
        <dbReference type="ARBA" id="ARBA00011233"/>
    </source>
</evidence>
<dbReference type="NCBIfam" id="NF006875">
    <property type="entry name" value="PRK09372.1"/>
    <property type="match status" value="1"/>
</dbReference>
<dbReference type="CDD" id="cd16841">
    <property type="entry name" value="RraA_family"/>
    <property type="match status" value="1"/>
</dbReference>
<feature type="binding site" evidence="9">
    <location>
        <position position="107"/>
    </location>
    <ligand>
        <name>Mg(2+)</name>
        <dbReference type="ChEBI" id="CHEBI:18420"/>
    </ligand>
</feature>
<feature type="binding site" evidence="9">
    <location>
        <position position="106"/>
    </location>
    <ligand>
        <name>substrate</name>
    </ligand>
</feature>
<keyword evidence="9" id="KW-0460">Magnesium</keyword>
<comment type="cofactor">
    <cofactor evidence="9">
        <name>Mg(2+)</name>
        <dbReference type="ChEBI" id="CHEBI:18420"/>
    </cofactor>
</comment>
<dbReference type="SUPFAM" id="SSF89562">
    <property type="entry name" value="RraA-like"/>
    <property type="match status" value="1"/>
</dbReference>
<dbReference type="Proteomes" id="UP000451354">
    <property type="component" value="Chromosome"/>
</dbReference>
<accession>A0A6M5UGP4</accession>
<comment type="catalytic activity">
    <reaction evidence="1 10">
        <text>4-hydroxy-4-methyl-2-oxoglutarate = 2 pyruvate</text>
        <dbReference type="Rhea" id="RHEA:22748"/>
        <dbReference type="ChEBI" id="CHEBI:15361"/>
        <dbReference type="ChEBI" id="CHEBI:58276"/>
        <dbReference type="EC" id="4.1.3.17"/>
    </reaction>
</comment>
<reference evidence="12" key="1">
    <citation type="journal article" date="2022" name="Int. J. Syst. Evol. Microbiol.">
        <title>Cellulosimicrobium protaetiae sp. nov., isolated from the gut of the larva of Protaetia brevitarsis seulensis.</title>
        <authorList>
            <person name="Le Han H."/>
            <person name="Nguyen T.T.H."/>
            <person name="Li Z."/>
            <person name="Shin N.R."/>
            <person name="Kim S.G."/>
        </authorList>
    </citation>
    <scope>NUCLEOTIDE SEQUENCE [LARGE SCALE GENOMIC DNA]</scope>
    <source>
        <strain evidence="12">BI34</strain>
    </source>
</reference>
<comment type="catalytic activity">
    <reaction evidence="8 10">
        <text>oxaloacetate + H(+) = pyruvate + CO2</text>
        <dbReference type="Rhea" id="RHEA:15641"/>
        <dbReference type="ChEBI" id="CHEBI:15361"/>
        <dbReference type="ChEBI" id="CHEBI:15378"/>
        <dbReference type="ChEBI" id="CHEBI:16452"/>
        <dbReference type="ChEBI" id="CHEBI:16526"/>
        <dbReference type="EC" id="4.1.1.112"/>
    </reaction>
</comment>
<dbReference type="PANTHER" id="PTHR33254">
    <property type="entry name" value="4-HYDROXY-4-METHYL-2-OXOGLUTARATE ALDOLASE 3-RELATED"/>
    <property type="match status" value="1"/>
</dbReference>
<proteinExistence type="inferred from homology"/>
<comment type="function">
    <text evidence="7 10">Catalyzes the aldol cleavage of 4-hydroxy-4-methyl-2-oxoglutarate (HMG) into 2 molecules of pyruvate. Also contains a secondary oxaloacetate (OAA) decarboxylase activity due to the common pyruvate enolate transition state formed following C-C bond cleavage in the retro-aldol and decarboxylation reactions.</text>
</comment>
<dbReference type="GO" id="GO:0008428">
    <property type="term" value="F:ribonuclease inhibitor activity"/>
    <property type="evidence" value="ECO:0007669"/>
    <property type="project" value="InterPro"/>
</dbReference>
<dbReference type="AlphaFoldDB" id="A0A6M5UGP4"/>
<evidence type="ECO:0000256" key="8">
    <source>
        <dbReference type="ARBA" id="ARBA00047973"/>
    </source>
</evidence>
<dbReference type="InterPro" id="IPR036704">
    <property type="entry name" value="RraA/RraA-like_sf"/>
</dbReference>
<evidence type="ECO:0000256" key="3">
    <source>
        <dbReference type="ARBA" id="ARBA00008621"/>
    </source>
</evidence>
<organism evidence="11 12">
    <name type="scientific">Cellulosimicrobium protaetiae</name>
    <dbReference type="NCBI Taxonomy" id="2587808"/>
    <lineage>
        <taxon>Bacteria</taxon>
        <taxon>Bacillati</taxon>
        <taxon>Actinomycetota</taxon>
        <taxon>Actinomycetes</taxon>
        <taxon>Micrococcales</taxon>
        <taxon>Promicromonosporaceae</taxon>
        <taxon>Cellulosimicrobium</taxon>
    </lineage>
</organism>
<dbReference type="InterPro" id="IPR010203">
    <property type="entry name" value="RraA"/>
</dbReference>
<keyword evidence="12" id="KW-1185">Reference proteome</keyword>
<dbReference type="EMBL" id="CP052757">
    <property type="protein sequence ID" value="QJW37736.1"/>
    <property type="molecule type" value="Genomic_DNA"/>
</dbReference>
<comment type="subunit">
    <text evidence="4 10">Homotrimer.</text>
</comment>
<gene>
    <name evidence="11" type="primary">rraA</name>
    <name evidence="11" type="ORF">FIC82_017670</name>
</gene>
<evidence type="ECO:0000256" key="2">
    <source>
        <dbReference type="ARBA" id="ARBA00001968"/>
    </source>
</evidence>
<sequence>MSETAQMVQPVPATADLADEHGEALQSCDVQLRQYGGVAAFAGPAATIRCFEDNALVKARLAEPGEGRVLVVDGGGSVRTALMGDLIAASAVENGWAGVVIHGGVRDTAVLRTLPLGIKALGSNPRKSAKDGAGERDVPVTFGGATFMPGATVVSDDDGVVVLP</sequence>
<evidence type="ECO:0000256" key="1">
    <source>
        <dbReference type="ARBA" id="ARBA00001342"/>
    </source>
</evidence>
<evidence type="ECO:0000256" key="6">
    <source>
        <dbReference type="ARBA" id="ARBA00023239"/>
    </source>
</evidence>
<dbReference type="EC" id="4.1.3.17" evidence="10"/>
<dbReference type="GO" id="GO:0047443">
    <property type="term" value="F:4-hydroxy-4-methyl-2-oxoglutarate aldolase activity"/>
    <property type="evidence" value="ECO:0007669"/>
    <property type="project" value="UniProtKB-EC"/>
</dbReference>
<dbReference type="EC" id="4.1.1.112" evidence="10"/>
<comment type="cofactor">
    <cofactor evidence="2 10">
        <name>a divalent metal cation</name>
        <dbReference type="ChEBI" id="CHEBI:60240"/>
    </cofactor>
</comment>
<dbReference type="KEGG" id="cprt:FIC82_017670"/>
<keyword evidence="6 10" id="KW-0456">Lyase</keyword>
<dbReference type="Pfam" id="PF03737">
    <property type="entry name" value="RraA-like"/>
    <property type="match status" value="1"/>
</dbReference>
<keyword evidence="5 9" id="KW-0479">Metal-binding</keyword>
<dbReference type="Gene3D" id="3.50.30.40">
    <property type="entry name" value="Ribonuclease E inhibitor RraA/RraA-like"/>
    <property type="match status" value="1"/>
</dbReference>
<dbReference type="RefSeq" id="WP_168732058.1">
    <property type="nucleotide sequence ID" value="NZ_CP052757.1"/>
</dbReference>
<dbReference type="GO" id="GO:0046872">
    <property type="term" value="F:metal ion binding"/>
    <property type="evidence" value="ECO:0007669"/>
    <property type="project" value="UniProtKB-KW"/>
</dbReference>
<name>A0A6M5UGP4_9MICO</name>
<evidence type="ECO:0000313" key="11">
    <source>
        <dbReference type="EMBL" id="QJW37736.1"/>
    </source>
</evidence>
<evidence type="ECO:0000256" key="9">
    <source>
        <dbReference type="PIRSR" id="PIRSR605493-1"/>
    </source>
</evidence>
<evidence type="ECO:0000256" key="7">
    <source>
        <dbReference type="ARBA" id="ARBA00025046"/>
    </source>
</evidence>
<dbReference type="NCBIfam" id="TIGR01935">
    <property type="entry name" value="NOT-MenG"/>
    <property type="match status" value="1"/>
</dbReference>
<evidence type="ECO:0000313" key="12">
    <source>
        <dbReference type="Proteomes" id="UP000451354"/>
    </source>
</evidence>
<dbReference type="PANTHER" id="PTHR33254:SF4">
    <property type="entry name" value="4-HYDROXY-4-METHYL-2-OXOGLUTARATE ALDOLASE 3-RELATED"/>
    <property type="match status" value="1"/>
</dbReference>
<evidence type="ECO:0000256" key="5">
    <source>
        <dbReference type="ARBA" id="ARBA00022723"/>
    </source>
</evidence>
<dbReference type="GO" id="GO:0051252">
    <property type="term" value="P:regulation of RNA metabolic process"/>
    <property type="evidence" value="ECO:0007669"/>
    <property type="project" value="InterPro"/>
</dbReference>